<dbReference type="Proteomes" id="UP001149074">
    <property type="component" value="Unassembled WGS sequence"/>
</dbReference>
<dbReference type="RefSeq" id="XP_056478636.1">
    <property type="nucleotide sequence ID" value="XM_056613595.1"/>
</dbReference>
<reference evidence="1" key="2">
    <citation type="journal article" date="2023" name="IMA Fungus">
        <title>Comparative genomic study of the Penicillium genus elucidates a diverse pangenome and 15 lateral gene transfer events.</title>
        <authorList>
            <person name="Petersen C."/>
            <person name="Sorensen T."/>
            <person name="Nielsen M.R."/>
            <person name="Sondergaard T.E."/>
            <person name="Sorensen J.L."/>
            <person name="Fitzpatrick D.A."/>
            <person name="Frisvad J.C."/>
            <person name="Nielsen K.L."/>
        </authorList>
    </citation>
    <scope>NUCLEOTIDE SEQUENCE</scope>
    <source>
        <strain evidence="1">IBT 30761</strain>
    </source>
</reference>
<keyword evidence="2" id="KW-1185">Reference proteome</keyword>
<gene>
    <name evidence="1" type="ORF">N7532_001101</name>
</gene>
<sequence length="100" mass="11030">MSTSRIPRNSPIASMIVLKFARRSTTIALLRCTHLLGTWTSCEGWFGKSGLVNLGPTELNDLLFVTLHNFNARTVKPVETTLSTLARSKSMLAITLPDLK</sequence>
<dbReference type="EMBL" id="JAPQKI010000002">
    <property type="protein sequence ID" value="KAJ5110566.1"/>
    <property type="molecule type" value="Genomic_DNA"/>
</dbReference>
<dbReference type="GeneID" id="81352574"/>
<protein>
    <submittedName>
        <fullName evidence="1">Uncharacterized protein</fullName>
    </submittedName>
</protein>
<accession>A0A9W9KM36</accession>
<evidence type="ECO:0000313" key="1">
    <source>
        <dbReference type="EMBL" id="KAJ5110566.1"/>
    </source>
</evidence>
<proteinExistence type="predicted"/>
<name>A0A9W9KM36_9EURO</name>
<reference evidence="1" key="1">
    <citation type="submission" date="2022-11" db="EMBL/GenBank/DDBJ databases">
        <authorList>
            <person name="Petersen C."/>
        </authorList>
    </citation>
    <scope>NUCLEOTIDE SEQUENCE</scope>
    <source>
        <strain evidence="1">IBT 30761</strain>
    </source>
</reference>
<organism evidence="1 2">
    <name type="scientific">Penicillium argentinense</name>
    <dbReference type="NCBI Taxonomy" id="1131581"/>
    <lineage>
        <taxon>Eukaryota</taxon>
        <taxon>Fungi</taxon>
        <taxon>Dikarya</taxon>
        <taxon>Ascomycota</taxon>
        <taxon>Pezizomycotina</taxon>
        <taxon>Eurotiomycetes</taxon>
        <taxon>Eurotiomycetidae</taxon>
        <taxon>Eurotiales</taxon>
        <taxon>Aspergillaceae</taxon>
        <taxon>Penicillium</taxon>
    </lineage>
</organism>
<evidence type="ECO:0000313" key="2">
    <source>
        <dbReference type="Proteomes" id="UP001149074"/>
    </source>
</evidence>
<comment type="caution">
    <text evidence="1">The sequence shown here is derived from an EMBL/GenBank/DDBJ whole genome shotgun (WGS) entry which is preliminary data.</text>
</comment>
<dbReference type="AlphaFoldDB" id="A0A9W9KM36"/>